<dbReference type="AlphaFoldDB" id="W7TDM9"/>
<dbReference type="GO" id="GO:0000049">
    <property type="term" value="F:tRNA binding"/>
    <property type="evidence" value="ECO:0007669"/>
    <property type="project" value="TreeGrafter"/>
</dbReference>
<evidence type="ECO:0000259" key="6">
    <source>
        <dbReference type="Pfam" id="PF05670"/>
    </source>
</evidence>
<evidence type="ECO:0000256" key="1">
    <source>
        <dbReference type="ARBA" id="ARBA00004496"/>
    </source>
</evidence>
<evidence type="ECO:0000256" key="4">
    <source>
        <dbReference type="ARBA" id="ARBA00023054"/>
    </source>
</evidence>
<evidence type="ECO:0000256" key="5">
    <source>
        <dbReference type="SAM" id="MobiDB-lite"/>
    </source>
</evidence>
<accession>W7TDM9</accession>
<feature type="domain" description="NFACT protein C-terminal" evidence="7">
    <location>
        <begin position="344"/>
        <end position="436"/>
    </location>
</feature>
<evidence type="ECO:0000313" key="8">
    <source>
        <dbReference type="EMBL" id="EWM21648.1"/>
    </source>
</evidence>
<dbReference type="PANTHER" id="PTHR15239">
    <property type="entry name" value="NUCLEAR EXPORT MEDIATOR FACTOR NEMF"/>
    <property type="match status" value="1"/>
</dbReference>
<feature type="region of interest" description="Disordered" evidence="5">
    <location>
        <begin position="282"/>
        <end position="312"/>
    </location>
</feature>
<dbReference type="Pfam" id="PF11923">
    <property type="entry name" value="NFACT-C"/>
    <property type="match status" value="1"/>
</dbReference>
<evidence type="ECO:0000259" key="7">
    <source>
        <dbReference type="Pfam" id="PF11923"/>
    </source>
</evidence>
<organism evidence="8 9">
    <name type="scientific">Nannochloropsis gaditana</name>
    <dbReference type="NCBI Taxonomy" id="72520"/>
    <lineage>
        <taxon>Eukaryota</taxon>
        <taxon>Sar</taxon>
        <taxon>Stramenopiles</taxon>
        <taxon>Ochrophyta</taxon>
        <taxon>Eustigmatophyceae</taxon>
        <taxon>Eustigmatales</taxon>
        <taxon>Monodopsidaceae</taxon>
        <taxon>Nannochloropsis</taxon>
    </lineage>
</organism>
<dbReference type="GO" id="GO:1990116">
    <property type="term" value="P:ribosome-associated ubiquitin-dependent protein catabolic process"/>
    <property type="evidence" value="ECO:0007669"/>
    <property type="project" value="TreeGrafter"/>
</dbReference>
<evidence type="ECO:0000256" key="3">
    <source>
        <dbReference type="ARBA" id="ARBA00022490"/>
    </source>
</evidence>
<comment type="subcellular location">
    <subcellularLocation>
        <location evidence="1">Cytoplasm</location>
    </subcellularLocation>
</comment>
<sequence>MEKAVKAAERQAAASLSKQQRKRTLSVVRKPYWFEKFHWFITSDNHLVVSGRDAQQNELLVKRYLRVGDAYVHADLPGAASCVVRHKGALGGVGAEVSPVALQEAGCLAVSRSSAWKAKMVTSAWWVGAGQVSKTAPAGEFLPTGSFMVRGKKNFLAPQPLEMGLGLLFKLDEGSVGRHTKERRERGEVGGEEEGGEGEVERRRQEWLEKELVRRREDLGAMELRALAALPTDSQQWAVMRAFEAAVGAGAPGRRVRSKSALLAQEIQRQVVLGSQAPALASKGRREGCGEEVGKEDQEGTEEDATPAVSRRAAAREEEEGLLALLEEEGVAGGGGEEEAEVEEEQRELRRLTGRPVSEDLLLFAMPVCAPYSALAPAYYKYRVKLTPGAQKKGKAAHQALEVFVRDREATPREVELIKGIADNELVAACMGDVQVSKPGIQAALLKAKRSKATAKVKASRGR</sequence>
<dbReference type="InterPro" id="IPR051608">
    <property type="entry name" value="RQC_Subunit_NEMF"/>
</dbReference>
<gene>
    <name evidence="8" type="ORF">Naga_100012g94</name>
</gene>
<dbReference type="InterPro" id="IPR021846">
    <property type="entry name" value="NFACT-C"/>
</dbReference>
<keyword evidence="9" id="KW-1185">Reference proteome</keyword>
<feature type="region of interest" description="Disordered" evidence="5">
    <location>
        <begin position="179"/>
        <end position="200"/>
    </location>
</feature>
<dbReference type="Pfam" id="PF05670">
    <property type="entry name" value="NFACT-R_1"/>
    <property type="match status" value="1"/>
</dbReference>
<reference evidence="8 9" key="1">
    <citation type="journal article" date="2014" name="Mol. Plant">
        <title>Chromosome Scale Genome Assembly and Transcriptome Profiling of Nannochloropsis gaditana in Nitrogen Depletion.</title>
        <authorList>
            <person name="Corteggiani Carpinelli E."/>
            <person name="Telatin A."/>
            <person name="Vitulo N."/>
            <person name="Forcato C."/>
            <person name="D'Angelo M."/>
            <person name="Schiavon R."/>
            <person name="Vezzi A."/>
            <person name="Giacometti G.M."/>
            <person name="Morosinotto T."/>
            <person name="Valle G."/>
        </authorList>
    </citation>
    <scope>NUCLEOTIDE SEQUENCE [LARGE SCALE GENOMIC DNA]</scope>
    <source>
        <strain evidence="8 9">B-31</strain>
    </source>
</reference>
<dbReference type="Proteomes" id="UP000019335">
    <property type="component" value="Unassembled WGS sequence"/>
</dbReference>
<dbReference type="GO" id="GO:0005737">
    <property type="term" value="C:cytoplasm"/>
    <property type="evidence" value="ECO:0007669"/>
    <property type="project" value="UniProtKB-SubCell"/>
</dbReference>
<dbReference type="EMBL" id="AZIL01002442">
    <property type="protein sequence ID" value="EWM21648.1"/>
    <property type="molecule type" value="Genomic_DNA"/>
</dbReference>
<dbReference type="PANTHER" id="PTHR15239:SF6">
    <property type="entry name" value="RIBOSOME QUALITY CONTROL COMPLEX SUBUNIT NEMF"/>
    <property type="match status" value="1"/>
</dbReference>
<proteinExistence type="inferred from homology"/>
<feature type="compositionally biased region" description="Basic and acidic residues" evidence="5">
    <location>
        <begin position="284"/>
        <end position="298"/>
    </location>
</feature>
<comment type="caution">
    <text evidence="8">The sequence shown here is derived from an EMBL/GenBank/DDBJ whole genome shotgun (WGS) entry which is preliminary data.</text>
</comment>
<evidence type="ECO:0000313" key="9">
    <source>
        <dbReference type="Proteomes" id="UP000019335"/>
    </source>
</evidence>
<dbReference type="OrthoDB" id="207084at2759"/>
<keyword evidence="4" id="KW-0175">Coiled coil</keyword>
<name>W7TDM9_9STRA</name>
<keyword evidence="3" id="KW-0963">Cytoplasm</keyword>
<dbReference type="GO" id="GO:0072344">
    <property type="term" value="P:rescue of stalled ribosome"/>
    <property type="evidence" value="ECO:0007669"/>
    <property type="project" value="TreeGrafter"/>
</dbReference>
<feature type="domain" description="NFACT RNA-binding" evidence="6">
    <location>
        <begin position="36"/>
        <end position="151"/>
    </location>
</feature>
<dbReference type="GO" id="GO:0043023">
    <property type="term" value="F:ribosomal large subunit binding"/>
    <property type="evidence" value="ECO:0007669"/>
    <property type="project" value="TreeGrafter"/>
</dbReference>
<comment type="similarity">
    <text evidence="2">Belongs to the NEMF family.</text>
</comment>
<evidence type="ECO:0000256" key="2">
    <source>
        <dbReference type="ARBA" id="ARBA00008318"/>
    </source>
</evidence>
<dbReference type="InterPro" id="IPR008532">
    <property type="entry name" value="NFACT_RNA-bd"/>
</dbReference>
<dbReference type="GO" id="GO:1990112">
    <property type="term" value="C:RQC complex"/>
    <property type="evidence" value="ECO:0007669"/>
    <property type="project" value="TreeGrafter"/>
</dbReference>
<protein>
    <submittedName>
        <fullName evidence="8">Nuclear export mediator factor nemf</fullName>
    </submittedName>
</protein>